<organism evidence="6 7">
    <name type="scientific">Nocardia flavorosea</name>
    <dbReference type="NCBI Taxonomy" id="53429"/>
    <lineage>
        <taxon>Bacteria</taxon>
        <taxon>Bacillati</taxon>
        <taxon>Actinomycetota</taxon>
        <taxon>Actinomycetes</taxon>
        <taxon>Mycobacteriales</taxon>
        <taxon>Nocardiaceae</taxon>
        <taxon>Nocardia</taxon>
    </lineage>
</organism>
<keyword evidence="3" id="KW-0547">Nucleotide-binding</keyword>
<accession>A0A846YPF0</accession>
<dbReference type="GO" id="GO:0016887">
    <property type="term" value="F:ATP hydrolysis activity"/>
    <property type="evidence" value="ECO:0007669"/>
    <property type="project" value="InterPro"/>
</dbReference>
<sequence>MTTGVVVEELSIRARTGAELLVPTSFRVEPGTITAITGPSGAGKTTLMRAVLGHLAAGTIRVSGSVHISGQDIFALDRAALQTFRREHLAYVGQDPGAALNPAMRIRALLAEAAGRSAPAEPAAALERVGLPQHMLRSRPGELSGGEQRRVALASALVRGVAVLVVDEPLAGLHEQLRNDIAALLRSLAAEEKVAVLVSGHDTATLHRLADEVICLGEPRAALLSRLPATAVPGPVVDEVALRAEAIAARAGSRLLLESVDLTVGAGESVAVVGPSGAGKTTMARVLAGLHPQASGRLEVNGRRLGVGAARRSRRDRRRIQLIPQNPLSTLNPKHTVLQTLSRPLRLSGTRSREVAGRAAALLQQVELDPATLHRYPDELSGGQRQRVAIARALAAAPEVLICDEITSALDADTAAAIMGVIDRTRADRGISVLVISHDMSVVAGHCHRIFVLAGGRVVEAGDTAAVLAEPSTPQTRALLA</sequence>
<evidence type="ECO:0000256" key="2">
    <source>
        <dbReference type="ARBA" id="ARBA00022448"/>
    </source>
</evidence>
<evidence type="ECO:0000313" key="6">
    <source>
        <dbReference type="EMBL" id="NKY60653.1"/>
    </source>
</evidence>
<dbReference type="Pfam" id="PF00005">
    <property type="entry name" value="ABC_tran"/>
    <property type="match status" value="2"/>
</dbReference>
<dbReference type="InterPro" id="IPR017871">
    <property type="entry name" value="ABC_transporter-like_CS"/>
</dbReference>
<dbReference type="Proteomes" id="UP000570678">
    <property type="component" value="Unassembled WGS sequence"/>
</dbReference>
<dbReference type="PROSITE" id="PS00211">
    <property type="entry name" value="ABC_TRANSPORTER_1"/>
    <property type="match status" value="2"/>
</dbReference>
<keyword evidence="4 6" id="KW-0067">ATP-binding</keyword>
<dbReference type="InterPro" id="IPR003439">
    <property type="entry name" value="ABC_transporter-like_ATP-bd"/>
</dbReference>
<protein>
    <submittedName>
        <fullName evidence="6">ABC transporter ATP-binding protein</fullName>
    </submittedName>
</protein>
<dbReference type="InterPro" id="IPR027417">
    <property type="entry name" value="P-loop_NTPase"/>
</dbReference>
<evidence type="ECO:0000313" key="7">
    <source>
        <dbReference type="Proteomes" id="UP000570678"/>
    </source>
</evidence>
<dbReference type="Gene3D" id="3.40.50.300">
    <property type="entry name" value="P-loop containing nucleotide triphosphate hydrolases"/>
    <property type="match status" value="2"/>
</dbReference>
<comment type="similarity">
    <text evidence="1">Belongs to the ABC transporter superfamily.</text>
</comment>
<dbReference type="CDD" id="cd03257">
    <property type="entry name" value="ABC_NikE_OppD_transporters"/>
    <property type="match status" value="1"/>
</dbReference>
<evidence type="ECO:0000259" key="5">
    <source>
        <dbReference type="PROSITE" id="PS50893"/>
    </source>
</evidence>
<reference evidence="6 7" key="1">
    <citation type="submission" date="2020-04" db="EMBL/GenBank/DDBJ databases">
        <title>MicrobeNet Type strains.</title>
        <authorList>
            <person name="Nicholson A.C."/>
        </authorList>
    </citation>
    <scope>NUCLEOTIDE SEQUENCE [LARGE SCALE GENOMIC DNA]</scope>
    <source>
        <strain evidence="6 7">JCM 3332</strain>
    </source>
</reference>
<dbReference type="PANTHER" id="PTHR43776">
    <property type="entry name" value="TRANSPORT ATP-BINDING PROTEIN"/>
    <property type="match status" value="1"/>
</dbReference>
<dbReference type="GO" id="GO:0005524">
    <property type="term" value="F:ATP binding"/>
    <property type="evidence" value="ECO:0007669"/>
    <property type="project" value="UniProtKB-KW"/>
</dbReference>
<proteinExistence type="inferred from homology"/>
<comment type="caution">
    <text evidence="6">The sequence shown here is derived from an EMBL/GenBank/DDBJ whole genome shotgun (WGS) entry which is preliminary data.</text>
</comment>
<dbReference type="SMART" id="SM00382">
    <property type="entry name" value="AAA"/>
    <property type="match status" value="2"/>
</dbReference>
<dbReference type="InterPro" id="IPR003593">
    <property type="entry name" value="AAA+_ATPase"/>
</dbReference>
<dbReference type="RefSeq" id="WP_062980145.1">
    <property type="nucleotide sequence ID" value="NZ_JAAXOT010000026.1"/>
</dbReference>
<feature type="domain" description="ABC transporter" evidence="5">
    <location>
        <begin position="242"/>
        <end position="480"/>
    </location>
</feature>
<dbReference type="PANTHER" id="PTHR43776:SF7">
    <property type="entry name" value="D,D-DIPEPTIDE TRANSPORT ATP-BINDING PROTEIN DDPF-RELATED"/>
    <property type="match status" value="1"/>
</dbReference>
<dbReference type="AlphaFoldDB" id="A0A846YPF0"/>
<dbReference type="GO" id="GO:0055085">
    <property type="term" value="P:transmembrane transport"/>
    <property type="evidence" value="ECO:0007669"/>
    <property type="project" value="UniProtKB-ARBA"/>
</dbReference>
<dbReference type="EMBL" id="JAAXOT010000026">
    <property type="protein sequence ID" value="NKY60653.1"/>
    <property type="molecule type" value="Genomic_DNA"/>
</dbReference>
<keyword evidence="2" id="KW-0813">Transport</keyword>
<dbReference type="PROSITE" id="PS50893">
    <property type="entry name" value="ABC_TRANSPORTER_2"/>
    <property type="match status" value="2"/>
</dbReference>
<evidence type="ECO:0000256" key="3">
    <source>
        <dbReference type="ARBA" id="ARBA00022741"/>
    </source>
</evidence>
<gene>
    <name evidence="6" type="ORF">HGA15_31850</name>
</gene>
<dbReference type="InterPro" id="IPR050319">
    <property type="entry name" value="ABC_transp_ATP-bind"/>
</dbReference>
<dbReference type="SUPFAM" id="SSF52540">
    <property type="entry name" value="P-loop containing nucleoside triphosphate hydrolases"/>
    <property type="match status" value="2"/>
</dbReference>
<evidence type="ECO:0000256" key="4">
    <source>
        <dbReference type="ARBA" id="ARBA00022840"/>
    </source>
</evidence>
<feature type="domain" description="ABC transporter" evidence="5">
    <location>
        <begin position="5"/>
        <end position="243"/>
    </location>
</feature>
<keyword evidence="7" id="KW-1185">Reference proteome</keyword>
<name>A0A846YPF0_9NOCA</name>
<evidence type="ECO:0000256" key="1">
    <source>
        <dbReference type="ARBA" id="ARBA00005417"/>
    </source>
</evidence>